<feature type="transmembrane region" description="Helical" evidence="6">
    <location>
        <begin position="238"/>
        <end position="260"/>
    </location>
</feature>
<feature type="transmembrane region" description="Helical" evidence="6">
    <location>
        <begin position="144"/>
        <end position="162"/>
    </location>
</feature>
<protein>
    <recommendedName>
        <fullName evidence="8">ABC transporter permease</fullName>
    </recommendedName>
</protein>
<feature type="transmembrane region" description="Helical" evidence="6">
    <location>
        <begin position="63"/>
        <end position="81"/>
    </location>
</feature>
<evidence type="ECO:0000256" key="2">
    <source>
        <dbReference type="ARBA" id="ARBA00022475"/>
    </source>
</evidence>
<comment type="subcellular location">
    <subcellularLocation>
        <location evidence="1">Cell membrane</location>
        <topology evidence="1">Multi-pass membrane protein</topology>
    </subcellularLocation>
</comment>
<dbReference type="Pfam" id="PF02653">
    <property type="entry name" value="BPD_transp_2"/>
    <property type="match status" value="1"/>
</dbReference>
<dbReference type="EMBL" id="UINC01019218">
    <property type="protein sequence ID" value="SVA81267.1"/>
    <property type="molecule type" value="Genomic_DNA"/>
</dbReference>
<feature type="transmembrane region" description="Helical" evidence="6">
    <location>
        <begin position="298"/>
        <end position="317"/>
    </location>
</feature>
<gene>
    <name evidence="7" type="ORF">METZ01_LOCUS134121</name>
</gene>
<feature type="transmembrane region" description="Helical" evidence="6">
    <location>
        <begin position="112"/>
        <end position="132"/>
    </location>
</feature>
<evidence type="ECO:0000256" key="6">
    <source>
        <dbReference type="SAM" id="Phobius"/>
    </source>
</evidence>
<evidence type="ECO:0000256" key="4">
    <source>
        <dbReference type="ARBA" id="ARBA00022989"/>
    </source>
</evidence>
<dbReference type="CDD" id="cd06580">
    <property type="entry name" value="TM_PBP1_transp_TpRbsC_like"/>
    <property type="match status" value="1"/>
</dbReference>
<evidence type="ECO:0000256" key="5">
    <source>
        <dbReference type="ARBA" id="ARBA00023136"/>
    </source>
</evidence>
<proteinExistence type="predicted"/>
<organism evidence="7">
    <name type="scientific">marine metagenome</name>
    <dbReference type="NCBI Taxonomy" id="408172"/>
    <lineage>
        <taxon>unclassified sequences</taxon>
        <taxon>metagenomes</taxon>
        <taxon>ecological metagenomes</taxon>
    </lineage>
</organism>
<feature type="transmembrane region" description="Helical" evidence="6">
    <location>
        <begin position="272"/>
        <end position="291"/>
    </location>
</feature>
<dbReference type="PANTHER" id="PTHR47089">
    <property type="entry name" value="ABC TRANSPORTER, PERMEASE PROTEIN"/>
    <property type="match status" value="1"/>
</dbReference>
<dbReference type="PANTHER" id="PTHR47089:SF1">
    <property type="entry name" value="GUANOSINE ABC TRANSPORTER PERMEASE PROTEIN NUPP"/>
    <property type="match status" value="1"/>
</dbReference>
<dbReference type="GO" id="GO:0005886">
    <property type="term" value="C:plasma membrane"/>
    <property type="evidence" value="ECO:0007669"/>
    <property type="project" value="UniProtKB-SubCell"/>
</dbReference>
<feature type="transmembrane region" description="Helical" evidence="6">
    <location>
        <begin position="198"/>
        <end position="217"/>
    </location>
</feature>
<keyword evidence="2" id="KW-1003">Cell membrane</keyword>
<feature type="transmembrane region" description="Helical" evidence="6">
    <location>
        <begin position="323"/>
        <end position="343"/>
    </location>
</feature>
<evidence type="ECO:0000256" key="1">
    <source>
        <dbReference type="ARBA" id="ARBA00004651"/>
    </source>
</evidence>
<keyword evidence="3 6" id="KW-0812">Transmembrane</keyword>
<sequence length="364" mass="40366">MRFFLEKRVNTSPWGRVTVLSAAMLLVLLISLFFFLAVGIEPFAAYKIIGEEVFLTSYGWQDLLVKMTPLMFTGLAVALAAQMRLWNIGAEGQFHMGTFALTWFALQFDGKLPGGMLIVLMFLMAMIGGGLWGSIPGYLKARFGVNEIITSLLLNYVAIAWLDHLLFGDWRDPNTNNFPITKEFSEAAQLPTFGNTPVHAGLIIAFVFVLIIAWILWKTRLGFQIRLSGENPDAARYSGVNIRMVTILVFAASGAIAGIAGFSEVTGIHYRLQQNISIGYGYTGIIVAWLARNHPLGIILSAFFMSIVFVSAEALQIEYGLPISMVFLYQGIILFTVLGSEIFTEYRLRVTGRLVPTETGKKPH</sequence>
<accession>A0A381YXS5</accession>
<evidence type="ECO:0000313" key="7">
    <source>
        <dbReference type="EMBL" id="SVA81267.1"/>
    </source>
</evidence>
<feature type="non-terminal residue" evidence="7">
    <location>
        <position position="364"/>
    </location>
</feature>
<evidence type="ECO:0008006" key="8">
    <source>
        <dbReference type="Google" id="ProtNLM"/>
    </source>
</evidence>
<keyword evidence="4 6" id="KW-1133">Transmembrane helix</keyword>
<keyword evidence="5 6" id="KW-0472">Membrane</keyword>
<evidence type="ECO:0000256" key="3">
    <source>
        <dbReference type="ARBA" id="ARBA00022692"/>
    </source>
</evidence>
<reference evidence="7" key="1">
    <citation type="submission" date="2018-05" db="EMBL/GenBank/DDBJ databases">
        <authorList>
            <person name="Lanie J.A."/>
            <person name="Ng W.-L."/>
            <person name="Kazmierczak K.M."/>
            <person name="Andrzejewski T.M."/>
            <person name="Davidsen T.M."/>
            <person name="Wayne K.J."/>
            <person name="Tettelin H."/>
            <person name="Glass J.I."/>
            <person name="Rusch D."/>
            <person name="Podicherti R."/>
            <person name="Tsui H.-C.T."/>
            <person name="Winkler M.E."/>
        </authorList>
    </citation>
    <scope>NUCLEOTIDE SEQUENCE</scope>
</reference>
<dbReference type="GO" id="GO:0022857">
    <property type="term" value="F:transmembrane transporter activity"/>
    <property type="evidence" value="ECO:0007669"/>
    <property type="project" value="InterPro"/>
</dbReference>
<feature type="transmembrane region" description="Helical" evidence="6">
    <location>
        <begin position="88"/>
        <end position="106"/>
    </location>
</feature>
<dbReference type="AlphaFoldDB" id="A0A381YXS5"/>
<dbReference type="InterPro" id="IPR001851">
    <property type="entry name" value="ABC_transp_permease"/>
</dbReference>
<name>A0A381YXS5_9ZZZZ</name>